<dbReference type="InterPro" id="IPR002781">
    <property type="entry name" value="TM_pro_TauE-like"/>
</dbReference>
<proteinExistence type="inferred from homology"/>
<keyword evidence="3 5" id="KW-1133">Transmembrane helix</keyword>
<feature type="transmembrane region" description="Helical" evidence="5">
    <location>
        <begin position="147"/>
        <end position="167"/>
    </location>
</feature>
<accession>A0A846N042</accession>
<gene>
    <name evidence="6" type="ORF">FHS83_002187</name>
</gene>
<dbReference type="GO" id="GO:0005886">
    <property type="term" value="C:plasma membrane"/>
    <property type="evidence" value="ECO:0007669"/>
    <property type="project" value="UniProtKB-SubCell"/>
</dbReference>
<evidence type="ECO:0000256" key="3">
    <source>
        <dbReference type="ARBA" id="ARBA00022989"/>
    </source>
</evidence>
<comment type="caution">
    <text evidence="6">The sequence shown here is derived from an EMBL/GenBank/DDBJ whole genome shotgun (WGS) entry which is preliminary data.</text>
</comment>
<evidence type="ECO:0000256" key="2">
    <source>
        <dbReference type="ARBA" id="ARBA00022692"/>
    </source>
</evidence>
<dbReference type="PANTHER" id="PTHR43483:SF3">
    <property type="entry name" value="MEMBRANE TRANSPORTER PROTEIN HI_0806-RELATED"/>
    <property type="match status" value="1"/>
</dbReference>
<dbReference type="Pfam" id="PF01925">
    <property type="entry name" value="TauE"/>
    <property type="match status" value="1"/>
</dbReference>
<evidence type="ECO:0000313" key="7">
    <source>
        <dbReference type="Proteomes" id="UP000570514"/>
    </source>
</evidence>
<evidence type="ECO:0000313" key="6">
    <source>
        <dbReference type="EMBL" id="NIK88869.1"/>
    </source>
</evidence>
<protein>
    <recommendedName>
        <fullName evidence="5">Probable membrane transporter protein</fullName>
    </recommendedName>
</protein>
<name>A0A846N042_9PROT</name>
<feature type="transmembrane region" description="Helical" evidence="5">
    <location>
        <begin position="179"/>
        <end position="201"/>
    </location>
</feature>
<feature type="transmembrane region" description="Helical" evidence="5">
    <location>
        <begin position="213"/>
        <end position="233"/>
    </location>
</feature>
<feature type="transmembrane region" description="Helical" evidence="5">
    <location>
        <begin position="12"/>
        <end position="40"/>
    </location>
</feature>
<dbReference type="EMBL" id="JAASRM010000001">
    <property type="protein sequence ID" value="NIK88869.1"/>
    <property type="molecule type" value="Genomic_DNA"/>
</dbReference>
<dbReference type="RefSeq" id="WP_167083004.1">
    <property type="nucleotide sequence ID" value="NZ_BAAADC010000001.1"/>
</dbReference>
<evidence type="ECO:0000256" key="5">
    <source>
        <dbReference type="RuleBase" id="RU363041"/>
    </source>
</evidence>
<keyword evidence="7" id="KW-1185">Reference proteome</keyword>
<evidence type="ECO:0000256" key="4">
    <source>
        <dbReference type="ARBA" id="ARBA00023136"/>
    </source>
</evidence>
<feature type="transmembrane region" description="Helical" evidence="5">
    <location>
        <begin position="92"/>
        <end position="110"/>
    </location>
</feature>
<comment type="subcellular location">
    <subcellularLocation>
        <location evidence="5">Cell membrane</location>
        <topology evidence="5">Multi-pass membrane protein</topology>
    </subcellularLocation>
    <subcellularLocation>
        <location evidence="1">Membrane</location>
        <topology evidence="1">Multi-pass membrane protein</topology>
    </subcellularLocation>
</comment>
<comment type="similarity">
    <text evidence="5">Belongs to the 4-toluene sulfonate uptake permease (TSUP) (TC 2.A.102) family.</text>
</comment>
<organism evidence="6 7">
    <name type="scientific">Rhizomicrobium palustre</name>
    <dbReference type="NCBI Taxonomy" id="189966"/>
    <lineage>
        <taxon>Bacteria</taxon>
        <taxon>Pseudomonadati</taxon>
        <taxon>Pseudomonadota</taxon>
        <taxon>Alphaproteobacteria</taxon>
        <taxon>Micropepsales</taxon>
        <taxon>Micropepsaceae</taxon>
        <taxon>Rhizomicrobium</taxon>
    </lineage>
</organism>
<sequence>MDFFSGGSDAGTLGLGLLIAGAAAGLFSGLLGRGAGLILVPALYQVAEQLGVATAVRFPLAAGTSLACLLPLSLNMAAHHAKALNPSEVKQALPFVAMGLVLGMAGLFLFPAMLREIFFGLFALAVVVVTFWASRSKRVDRFVAKTGAAQTMAGLITGTTGIALALSSNTLPSRKASEALAWFIAIAVTAIGAVLAVVMGWNAEGLPKYSYGFFNLLGFGIVAPVMFATSAVAAHYRYGVDAKRLIGPFAIVVVITTGKMLWDALG</sequence>
<dbReference type="PANTHER" id="PTHR43483">
    <property type="entry name" value="MEMBRANE TRANSPORTER PROTEIN HI_0806-RELATED"/>
    <property type="match status" value="1"/>
</dbReference>
<dbReference type="AlphaFoldDB" id="A0A846N042"/>
<keyword evidence="2 5" id="KW-0812">Transmembrane</keyword>
<evidence type="ECO:0000256" key="1">
    <source>
        <dbReference type="ARBA" id="ARBA00004141"/>
    </source>
</evidence>
<feature type="transmembrane region" description="Helical" evidence="5">
    <location>
        <begin position="245"/>
        <end position="262"/>
    </location>
</feature>
<feature type="transmembrane region" description="Helical" evidence="5">
    <location>
        <begin position="117"/>
        <end position="135"/>
    </location>
</feature>
<keyword evidence="4 5" id="KW-0472">Membrane</keyword>
<keyword evidence="5" id="KW-1003">Cell membrane</keyword>
<reference evidence="6 7" key="1">
    <citation type="submission" date="2020-03" db="EMBL/GenBank/DDBJ databases">
        <title>Genomic Encyclopedia of Type Strains, Phase IV (KMG-IV): sequencing the most valuable type-strain genomes for metagenomic binning, comparative biology and taxonomic classification.</title>
        <authorList>
            <person name="Goeker M."/>
        </authorList>
    </citation>
    <scope>NUCLEOTIDE SEQUENCE [LARGE SCALE GENOMIC DNA]</scope>
    <source>
        <strain evidence="6 7">DSM 19867</strain>
    </source>
</reference>
<dbReference type="Proteomes" id="UP000570514">
    <property type="component" value="Unassembled WGS sequence"/>
</dbReference>
<feature type="transmembrane region" description="Helical" evidence="5">
    <location>
        <begin position="52"/>
        <end position="72"/>
    </location>
</feature>